<dbReference type="PROSITE" id="PS50878">
    <property type="entry name" value="RT_POL"/>
    <property type="match status" value="1"/>
</dbReference>
<dbReference type="GO" id="GO:0004523">
    <property type="term" value="F:RNA-DNA hybrid ribonuclease activity"/>
    <property type="evidence" value="ECO:0007669"/>
    <property type="project" value="UniProtKB-EC"/>
</dbReference>
<dbReference type="InterPro" id="IPR043502">
    <property type="entry name" value="DNA/RNA_pol_sf"/>
</dbReference>
<dbReference type="PANTHER" id="PTHR41694">
    <property type="entry name" value="ENDOGENOUS RETROVIRUS GROUP K MEMBER POL PROTEIN"/>
    <property type="match status" value="1"/>
</dbReference>
<organism evidence="10 11">
    <name type="scientific">Haliaeetus albicilla</name>
    <name type="common">White-tailed sea-eagle</name>
    <name type="synonym">Falco albicilla</name>
    <dbReference type="NCBI Taxonomy" id="8969"/>
    <lineage>
        <taxon>Eukaryota</taxon>
        <taxon>Metazoa</taxon>
        <taxon>Chordata</taxon>
        <taxon>Craniata</taxon>
        <taxon>Vertebrata</taxon>
        <taxon>Euteleostomi</taxon>
        <taxon>Archelosauria</taxon>
        <taxon>Archosauria</taxon>
        <taxon>Dinosauria</taxon>
        <taxon>Saurischia</taxon>
        <taxon>Theropoda</taxon>
        <taxon>Coelurosauria</taxon>
        <taxon>Aves</taxon>
        <taxon>Neognathae</taxon>
        <taxon>Neoaves</taxon>
        <taxon>Telluraves</taxon>
        <taxon>Accipitrimorphae</taxon>
        <taxon>Accipitriformes</taxon>
        <taxon>Accipitridae</taxon>
        <taxon>Accipitrinae</taxon>
        <taxon>Haliaeetus</taxon>
    </lineage>
</organism>
<keyword evidence="5" id="KW-0540">Nuclease</keyword>
<keyword evidence="6" id="KW-0255">Endonuclease</keyword>
<proteinExistence type="inferred from homology"/>
<dbReference type="GO" id="GO:0003964">
    <property type="term" value="F:RNA-directed DNA polymerase activity"/>
    <property type="evidence" value="ECO:0007669"/>
    <property type="project" value="UniProtKB-KW"/>
</dbReference>
<keyword evidence="8" id="KW-0695">RNA-directed DNA polymerase</keyword>
<keyword evidence="4" id="KW-0548">Nucleotidyltransferase</keyword>
<dbReference type="EMBL" id="KK641214">
    <property type="protein sequence ID" value="KFP96132.1"/>
    <property type="molecule type" value="Genomic_DNA"/>
</dbReference>
<dbReference type="Pfam" id="PF00078">
    <property type="entry name" value="RVT_1"/>
    <property type="match status" value="1"/>
</dbReference>
<protein>
    <recommendedName>
        <fullName evidence="2">ribonuclease H</fullName>
        <ecNumber evidence="2">3.1.26.4</ecNumber>
    </recommendedName>
</protein>
<gene>
    <name evidence="10" type="ORF">N329_03452</name>
</gene>
<evidence type="ECO:0000256" key="8">
    <source>
        <dbReference type="ARBA" id="ARBA00022918"/>
    </source>
</evidence>
<dbReference type="AlphaFoldDB" id="A0A091NSZ0"/>
<keyword evidence="3" id="KW-0808">Transferase</keyword>
<reference evidence="10 11" key="1">
    <citation type="submission" date="2014-04" db="EMBL/GenBank/DDBJ databases">
        <title>Genome evolution of avian class.</title>
        <authorList>
            <person name="Zhang G."/>
            <person name="Li C."/>
        </authorList>
    </citation>
    <scope>NUCLEOTIDE SEQUENCE [LARGE SCALE GENOMIC DNA]</scope>
    <source>
        <strain evidence="10">BGI_N329</strain>
    </source>
</reference>
<dbReference type="InterPro" id="IPR000477">
    <property type="entry name" value="RT_dom"/>
</dbReference>
<evidence type="ECO:0000256" key="4">
    <source>
        <dbReference type="ARBA" id="ARBA00022695"/>
    </source>
</evidence>
<accession>A0A091NSZ0</accession>
<feature type="domain" description="Reverse transcriptase" evidence="9">
    <location>
        <begin position="19"/>
        <end position="205"/>
    </location>
</feature>
<feature type="non-terminal residue" evidence="10">
    <location>
        <position position="250"/>
    </location>
</feature>
<evidence type="ECO:0000256" key="6">
    <source>
        <dbReference type="ARBA" id="ARBA00022759"/>
    </source>
</evidence>
<evidence type="ECO:0000256" key="7">
    <source>
        <dbReference type="ARBA" id="ARBA00022801"/>
    </source>
</evidence>
<evidence type="ECO:0000256" key="3">
    <source>
        <dbReference type="ARBA" id="ARBA00022679"/>
    </source>
</evidence>
<dbReference type="EC" id="3.1.26.4" evidence="2"/>
<evidence type="ECO:0000256" key="2">
    <source>
        <dbReference type="ARBA" id="ARBA00012180"/>
    </source>
</evidence>
<dbReference type="SUPFAM" id="SSF56672">
    <property type="entry name" value="DNA/RNA polymerases"/>
    <property type="match status" value="1"/>
</dbReference>
<dbReference type="InterPro" id="IPR043128">
    <property type="entry name" value="Rev_trsase/Diguanyl_cyclase"/>
</dbReference>
<evidence type="ECO:0000256" key="5">
    <source>
        <dbReference type="ARBA" id="ARBA00022722"/>
    </source>
</evidence>
<evidence type="ECO:0000313" key="11">
    <source>
        <dbReference type="Proteomes" id="UP000054379"/>
    </source>
</evidence>
<name>A0A091NSZ0_HALAL</name>
<feature type="non-terminal residue" evidence="10">
    <location>
        <position position="1"/>
    </location>
</feature>
<dbReference type="GO" id="GO:0035613">
    <property type="term" value="F:RNA stem-loop binding"/>
    <property type="evidence" value="ECO:0007669"/>
    <property type="project" value="TreeGrafter"/>
</dbReference>
<evidence type="ECO:0000256" key="1">
    <source>
        <dbReference type="ARBA" id="ARBA00010879"/>
    </source>
</evidence>
<evidence type="ECO:0000259" key="9">
    <source>
        <dbReference type="PROSITE" id="PS50878"/>
    </source>
</evidence>
<evidence type="ECO:0000313" key="10">
    <source>
        <dbReference type="EMBL" id="KFP96132.1"/>
    </source>
</evidence>
<dbReference type="Gene3D" id="3.10.10.10">
    <property type="entry name" value="HIV Type 1 Reverse Transcriptase, subunit A, domain 1"/>
    <property type="match status" value="1"/>
</dbReference>
<comment type="similarity">
    <text evidence="1">Belongs to the beta type-B retroviral polymerase family. HERV class-II K(HML-2) pol subfamily.</text>
</comment>
<keyword evidence="7" id="KW-0378">Hydrolase</keyword>
<dbReference type="Gene3D" id="3.30.70.270">
    <property type="match status" value="2"/>
</dbReference>
<dbReference type="Proteomes" id="UP000054379">
    <property type="component" value="Unassembled WGS sequence"/>
</dbReference>
<sequence>WPLPQEKLSQLRLLIQHEVEKGHLVPTTSPWSCPVFVIQKKSDAWRLLHDLRAVNAVLEDMGPLQPGLPWPSMLPQDWPVVVTDIKDCFFSIPLHPDDQPRFAMTIPTINNQEPVQRYHWTVFPQGMKNSPTLCQWFVSRALRQFQDTHQNWVLYHYMDDILLCGEGDINTTLKHLIQVLKEHGLEIAPEKVQKTAPVKYLGTLIQRRAVQPQKLQIEHQASTLHALQVLVGNLQWLRQFIPITHTNYNP</sequence>
<dbReference type="PANTHER" id="PTHR41694:SF3">
    <property type="entry name" value="RNA-DIRECTED DNA POLYMERASE-RELATED"/>
    <property type="match status" value="1"/>
</dbReference>